<reference evidence="1 2" key="1">
    <citation type="submission" date="2019-08" db="EMBL/GenBank/DDBJ databases">
        <title>Hyperibacter terrae gen. nov., sp. nov. and Hyperibacter viscosus sp. nov., two new members in the family Rhodospirillaceae isolated from the rhizosphere of Hypericum perforatum.</title>
        <authorList>
            <person name="Noviana Z."/>
        </authorList>
    </citation>
    <scope>NUCLEOTIDE SEQUENCE [LARGE SCALE GENOMIC DNA]</scope>
    <source>
        <strain evidence="1 2">R5959</strain>
    </source>
</reference>
<dbReference type="EMBL" id="CP042582">
    <property type="protein sequence ID" value="QEX23795.1"/>
    <property type="molecule type" value="Genomic_DNA"/>
</dbReference>
<protein>
    <submittedName>
        <fullName evidence="1">Uncharacterized protein</fullName>
    </submittedName>
</protein>
<name>A0A5J6N4E6_9PROT</name>
<dbReference type="AlphaFoldDB" id="A0A5J6N4E6"/>
<gene>
    <name evidence="1" type="ORF">FRZ61_37340</name>
</gene>
<dbReference type="Proteomes" id="UP000325797">
    <property type="component" value="Chromosome"/>
</dbReference>
<keyword evidence="2" id="KW-1185">Reference proteome</keyword>
<sequence>MMAPSEFNVLAREMLGLQKLRPELFDYPQSARQMLRARLMAGGYGESLKCVRRTVEDALREVVREMSGVAGGDKELEEKGLEGERFAGQTSDFATGFFVHDVSP</sequence>
<organism evidence="1 2">
    <name type="scientific">Hypericibacter adhaerens</name>
    <dbReference type="NCBI Taxonomy" id="2602016"/>
    <lineage>
        <taxon>Bacteria</taxon>
        <taxon>Pseudomonadati</taxon>
        <taxon>Pseudomonadota</taxon>
        <taxon>Alphaproteobacteria</taxon>
        <taxon>Rhodospirillales</taxon>
        <taxon>Dongiaceae</taxon>
        <taxon>Hypericibacter</taxon>
    </lineage>
</organism>
<proteinExistence type="predicted"/>
<dbReference type="KEGG" id="hadh:FRZ61_37340"/>
<evidence type="ECO:0000313" key="1">
    <source>
        <dbReference type="EMBL" id="QEX23795.1"/>
    </source>
</evidence>
<evidence type="ECO:0000313" key="2">
    <source>
        <dbReference type="Proteomes" id="UP000325797"/>
    </source>
</evidence>
<accession>A0A5J6N4E6</accession>